<gene>
    <name evidence="2" type="ordered locus">Pmen_0112</name>
</gene>
<dbReference type="OrthoDB" id="7340239at2"/>
<dbReference type="EMBL" id="CP000680">
    <property type="protein sequence ID" value="ABP82886.1"/>
    <property type="molecule type" value="Genomic_DNA"/>
</dbReference>
<organism evidence="2">
    <name type="scientific">Ectopseudomonas mendocina (strain ymp)</name>
    <name type="common">Pseudomonas mendocina</name>
    <dbReference type="NCBI Taxonomy" id="399739"/>
    <lineage>
        <taxon>Bacteria</taxon>
        <taxon>Pseudomonadati</taxon>
        <taxon>Pseudomonadota</taxon>
        <taxon>Gammaproteobacteria</taxon>
        <taxon>Pseudomonadales</taxon>
        <taxon>Pseudomonadaceae</taxon>
        <taxon>Ectopseudomonas</taxon>
    </lineage>
</organism>
<dbReference type="eggNOG" id="COG3755">
    <property type="taxonomic scope" value="Bacteria"/>
</dbReference>
<dbReference type="STRING" id="399739.Pmen_0112"/>
<evidence type="ECO:0000259" key="1">
    <source>
        <dbReference type="Pfam" id="PF07007"/>
    </source>
</evidence>
<dbReference type="HOGENOM" id="CLU_128596_8_1_6"/>
<accession>A4XNH0</accession>
<evidence type="ECO:0000313" key="2">
    <source>
        <dbReference type="EMBL" id="ABP82886.1"/>
    </source>
</evidence>
<dbReference type="InterPro" id="IPR009739">
    <property type="entry name" value="LprI-like_N"/>
</dbReference>
<sequence>MFGVNNKYSFFLLFFTFPALSDAIQKSCEVIEDSQQVAQCAEYAKGQSDKLLNSAYRAALDRIRHQYRQAPLMADQYISLLRGAQREWIKLRDADCKLEAFEIEETAEAYQVTINNCLARMSNDRADYLKHIAPDI</sequence>
<dbReference type="Gene3D" id="1.20.1270.180">
    <property type="match status" value="1"/>
</dbReference>
<proteinExistence type="predicted"/>
<dbReference type="Pfam" id="PF07007">
    <property type="entry name" value="LprI"/>
    <property type="match status" value="1"/>
</dbReference>
<dbReference type="AlphaFoldDB" id="A4XNH0"/>
<reference evidence="2" key="1">
    <citation type="submission" date="2007-04" db="EMBL/GenBank/DDBJ databases">
        <title>Complete sequence of Pseudomonas mendocina ymp.</title>
        <authorList>
            <consortium name="US DOE Joint Genome Institute"/>
            <person name="Copeland A."/>
            <person name="Lucas S."/>
            <person name="Lapidus A."/>
            <person name="Barry K."/>
            <person name="Glavina del Rio T."/>
            <person name="Dalin E."/>
            <person name="Tice H."/>
            <person name="Pitluck S."/>
            <person name="Kiss H."/>
            <person name="Brettin T."/>
            <person name="Detter J.C."/>
            <person name="Bruce D."/>
            <person name="Han C."/>
            <person name="Schmutz J."/>
            <person name="Larimer F."/>
            <person name="Land M."/>
            <person name="Hauser L."/>
            <person name="Kyrpides N."/>
            <person name="Mikhailova N."/>
            <person name="Hersman L."/>
            <person name="Dubois J."/>
            <person name="Maurice P."/>
            <person name="Richardson P."/>
        </authorList>
    </citation>
    <scope>NUCLEOTIDE SEQUENCE [LARGE SCALE GENOMIC DNA]</scope>
    <source>
        <strain evidence="2">Ymp</strain>
    </source>
</reference>
<feature type="domain" description="Lysozyme inhibitor LprI-like N-terminal" evidence="1">
    <location>
        <begin position="35"/>
        <end position="129"/>
    </location>
</feature>
<protein>
    <recommendedName>
        <fullName evidence="1">Lysozyme inhibitor LprI-like N-terminal domain-containing protein</fullName>
    </recommendedName>
</protein>
<dbReference type="KEGG" id="pmy:Pmen_0112"/>
<name>A4XNH0_ECTM1</name>
<dbReference type="PATRIC" id="fig|399739.8.peg.111"/>